<sequence length="136" mass="15346">MKQVIITKQDYNRINRSITEAKARNSIKKEEAEKLLAELKSAKIVDQAEIDKDVVTMNSIVKIHFQNNKTNMEFQLVYPADADLKQKKISIFSAVASALIGYKVGDEIDWLIPSGMTKIVIDEVLYQPEAAGDFDL</sequence>
<evidence type="ECO:0000313" key="3">
    <source>
        <dbReference type="Proteomes" id="UP000242560"/>
    </source>
</evidence>
<dbReference type="PANTHER" id="PTHR30437">
    <property type="entry name" value="TRANSCRIPTION ELONGATION FACTOR GREA"/>
    <property type="match status" value="1"/>
</dbReference>
<dbReference type="RefSeq" id="WP_089818351.1">
    <property type="nucleotide sequence ID" value="NZ_FORQ01000001.1"/>
</dbReference>
<name>A0A1I3K0A1_9FLAO</name>
<dbReference type="InterPro" id="IPR001437">
    <property type="entry name" value="Tscrpt_elong_fac_GreA/B_C"/>
</dbReference>
<evidence type="ECO:0000259" key="1">
    <source>
        <dbReference type="Pfam" id="PF01272"/>
    </source>
</evidence>
<keyword evidence="2" id="KW-0808">Transferase</keyword>
<dbReference type="GO" id="GO:0032784">
    <property type="term" value="P:regulation of DNA-templated transcription elongation"/>
    <property type="evidence" value="ECO:0007669"/>
    <property type="project" value="InterPro"/>
</dbReference>
<dbReference type="PIRSF" id="PIRSF006092">
    <property type="entry name" value="GreA_GreB"/>
    <property type="match status" value="1"/>
</dbReference>
<proteinExistence type="predicted"/>
<feature type="domain" description="Transcription elongation factor GreA/GreB C-terminal" evidence="1">
    <location>
        <begin position="51"/>
        <end position="125"/>
    </location>
</feature>
<dbReference type="GO" id="GO:0006354">
    <property type="term" value="P:DNA-templated transcription elongation"/>
    <property type="evidence" value="ECO:0007669"/>
    <property type="project" value="TreeGrafter"/>
</dbReference>
<reference evidence="3" key="1">
    <citation type="submission" date="2016-10" db="EMBL/GenBank/DDBJ databases">
        <authorList>
            <person name="Varghese N."/>
            <person name="Submissions S."/>
        </authorList>
    </citation>
    <scope>NUCLEOTIDE SEQUENCE [LARGE SCALE GENOMIC DNA]</scope>
    <source>
        <strain evidence="3">DSM 22251</strain>
    </source>
</reference>
<dbReference type="NCBIfam" id="NF004396">
    <property type="entry name" value="PRK05753.1"/>
    <property type="match status" value="1"/>
</dbReference>
<organism evidence="2 3">
    <name type="scientific">Kaistella treverensis</name>
    <dbReference type="NCBI Taxonomy" id="631455"/>
    <lineage>
        <taxon>Bacteria</taxon>
        <taxon>Pseudomonadati</taxon>
        <taxon>Bacteroidota</taxon>
        <taxon>Flavobacteriia</taxon>
        <taxon>Flavobacteriales</taxon>
        <taxon>Weeksellaceae</taxon>
        <taxon>Chryseobacterium group</taxon>
        <taxon>Kaistella</taxon>
    </lineage>
</organism>
<keyword evidence="2" id="KW-0418">Kinase</keyword>
<keyword evidence="3" id="KW-1185">Reference proteome</keyword>
<dbReference type="AlphaFoldDB" id="A0A1I3K0A1"/>
<dbReference type="Pfam" id="PF01272">
    <property type="entry name" value="GreA_GreB"/>
    <property type="match status" value="1"/>
</dbReference>
<dbReference type="InterPro" id="IPR036953">
    <property type="entry name" value="GreA/GreB_C_sf"/>
</dbReference>
<dbReference type="GO" id="GO:0003677">
    <property type="term" value="F:DNA binding"/>
    <property type="evidence" value="ECO:0007669"/>
    <property type="project" value="InterPro"/>
</dbReference>
<dbReference type="InterPro" id="IPR023459">
    <property type="entry name" value="Tscrpt_elong_fac_GreA/B_fam"/>
</dbReference>
<dbReference type="Proteomes" id="UP000242560">
    <property type="component" value="Unassembled WGS sequence"/>
</dbReference>
<accession>A0A1I3K0A1</accession>
<dbReference type="PANTHER" id="PTHR30437:SF5">
    <property type="entry name" value="REGULATOR OF NUCLEOSIDE DIPHOSPHATE KINASE"/>
    <property type="match status" value="1"/>
</dbReference>
<dbReference type="GO" id="GO:0016301">
    <property type="term" value="F:kinase activity"/>
    <property type="evidence" value="ECO:0007669"/>
    <property type="project" value="UniProtKB-KW"/>
</dbReference>
<dbReference type="EMBL" id="FORQ01000001">
    <property type="protein sequence ID" value="SFI65873.1"/>
    <property type="molecule type" value="Genomic_DNA"/>
</dbReference>
<dbReference type="SUPFAM" id="SSF54534">
    <property type="entry name" value="FKBP-like"/>
    <property type="match status" value="1"/>
</dbReference>
<gene>
    <name evidence="2" type="ORF">SAMN05421638_0509</name>
</gene>
<evidence type="ECO:0000313" key="2">
    <source>
        <dbReference type="EMBL" id="SFI65873.1"/>
    </source>
</evidence>
<protein>
    <submittedName>
        <fullName evidence="2">Regulator of nucleoside diphosphate kinase</fullName>
    </submittedName>
</protein>
<dbReference type="Gene3D" id="3.10.50.30">
    <property type="entry name" value="Transcription elongation factor, GreA/GreB, C-terminal domain"/>
    <property type="match status" value="1"/>
</dbReference>
<dbReference type="GO" id="GO:0070063">
    <property type="term" value="F:RNA polymerase binding"/>
    <property type="evidence" value="ECO:0007669"/>
    <property type="project" value="InterPro"/>
</dbReference>